<organism evidence="8 9">
    <name type="scientific">Mycobacterium simiae</name>
    <name type="common">Mycobacterium habana</name>
    <dbReference type="NCBI Taxonomy" id="1784"/>
    <lineage>
        <taxon>Bacteria</taxon>
        <taxon>Bacillati</taxon>
        <taxon>Actinomycetota</taxon>
        <taxon>Actinomycetes</taxon>
        <taxon>Mycobacteriales</taxon>
        <taxon>Mycobacteriaceae</taxon>
        <taxon>Mycobacterium</taxon>
        <taxon>Mycobacterium simiae complex</taxon>
    </lineage>
</organism>
<evidence type="ECO:0000256" key="7">
    <source>
        <dbReference type="RuleBase" id="RU000461"/>
    </source>
</evidence>
<keyword evidence="9" id="KW-1185">Reference proteome</keyword>
<evidence type="ECO:0000313" key="8">
    <source>
        <dbReference type="EMBL" id="ORJ64718.1"/>
    </source>
</evidence>
<gene>
    <name evidence="8" type="ORF">B5M45_00090</name>
</gene>
<dbReference type="GO" id="GO:0016705">
    <property type="term" value="F:oxidoreductase activity, acting on paired donors, with incorporation or reduction of molecular oxygen"/>
    <property type="evidence" value="ECO:0007669"/>
    <property type="project" value="InterPro"/>
</dbReference>
<comment type="caution">
    <text evidence="8">The sequence shown here is derived from an EMBL/GenBank/DDBJ whole genome shotgun (WGS) entry which is preliminary data.</text>
</comment>
<dbReference type="InterPro" id="IPR017972">
    <property type="entry name" value="Cyt_P450_CS"/>
</dbReference>
<proteinExistence type="inferred from homology"/>
<dbReference type="InterPro" id="IPR036396">
    <property type="entry name" value="Cyt_P450_sf"/>
</dbReference>
<dbReference type="Pfam" id="PF00067">
    <property type="entry name" value="p450"/>
    <property type="match status" value="1"/>
</dbReference>
<dbReference type="SUPFAM" id="SSF48264">
    <property type="entry name" value="Cytochrome P450"/>
    <property type="match status" value="1"/>
</dbReference>
<comment type="similarity">
    <text evidence="1 7">Belongs to the cytochrome P450 family.</text>
</comment>
<keyword evidence="3 7" id="KW-0479">Metal-binding</keyword>
<dbReference type="Proteomes" id="UP000193040">
    <property type="component" value="Unassembled WGS sequence"/>
</dbReference>
<protein>
    <recommendedName>
        <fullName evidence="10">Cytochrome P450</fullName>
    </recommendedName>
</protein>
<evidence type="ECO:0000313" key="9">
    <source>
        <dbReference type="Proteomes" id="UP000193040"/>
    </source>
</evidence>
<dbReference type="PANTHER" id="PTHR46696">
    <property type="entry name" value="P450, PUTATIVE (EUROFUNG)-RELATED"/>
    <property type="match status" value="1"/>
</dbReference>
<dbReference type="InterPro" id="IPR002397">
    <property type="entry name" value="Cyt_P450_B"/>
</dbReference>
<reference evidence="8 9" key="1">
    <citation type="submission" date="2017-03" db="EMBL/GenBank/DDBJ databases">
        <title>Genomic insights into Mycobacterium simiae human colonization.</title>
        <authorList>
            <person name="Steffani J.L."/>
            <person name="Brunck M.E."/>
            <person name="Cruz E."/>
            <person name="Montiel R."/>
            <person name="Barona F."/>
        </authorList>
    </citation>
    <scope>NUCLEOTIDE SEQUENCE [LARGE SCALE GENOMIC DNA]</scope>
    <source>
        <strain evidence="8 9">MsiGto</strain>
    </source>
</reference>
<dbReference type="AlphaFoldDB" id="A0A1X0YH61"/>
<name>A0A1X0YH61_MYCSI</name>
<dbReference type="Gene3D" id="1.10.630.10">
    <property type="entry name" value="Cytochrome P450"/>
    <property type="match status" value="1"/>
</dbReference>
<dbReference type="GO" id="GO:0005506">
    <property type="term" value="F:iron ion binding"/>
    <property type="evidence" value="ECO:0007669"/>
    <property type="project" value="InterPro"/>
</dbReference>
<evidence type="ECO:0000256" key="4">
    <source>
        <dbReference type="ARBA" id="ARBA00023002"/>
    </source>
</evidence>
<dbReference type="RefSeq" id="WP_084163687.1">
    <property type="nucleotide sequence ID" value="NZ_MZZM01000001.1"/>
</dbReference>
<evidence type="ECO:0000256" key="5">
    <source>
        <dbReference type="ARBA" id="ARBA00023004"/>
    </source>
</evidence>
<evidence type="ECO:0008006" key="10">
    <source>
        <dbReference type="Google" id="ProtNLM"/>
    </source>
</evidence>
<sequence>MLETSSCPMEMGQFNHHESTVEEMWKLYPQLHSGCAVAHSAALGSFYMLAGYDDVKDAASHWEDFSSAGGMMLPKAPFRVAAIEFDPPEHDFWRGLYREVLRRSTYQSFAESLEQHIHTLIGAFAGRGHADLVTELTDPLPVLSICELIGIHEPERAKEIRRIALAAFDATGDPAAVAEALGDFAAFCLNEVNHRRVHPRDDFLTRLGIGTVDGTDGGRLLEDAEIVNLLIGFLIAGHHTTSSTMSSMLLHVASDPQLRQRLADHADLVPKMIEETLRLDTPLHGFFRQTTRDVEVGGVAIPQGSEVMLNYAAANRDPAVFDHPESLDVDRSRNPHLGFGFGIHTCVGAQLARQELQTTLRIVLAELPDLSLNTEEPFTRLWSGGNLYMIDRLPVTFTAHH</sequence>
<dbReference type="PRINTS" id="PR00359">
    <property type="entry name" value="BP450"/>
</dbReference>
<keyword evidence="6 7" id="KW-0503">Monooxygenase</keyword>
<evidence type="ECO:0000256" key="3">
    <source>
        <dbReference type="ARBA" id="ARBA00022723"/>
    </source>
</evidence>
<dbReference type="GO" id="GO:0004497">
    <property type="term" value="F:monooxygenase activity"/>
    <property type="evidence" value="ECO:0007669"/>
    <property type="project" value="UniProtKB-KW"/>
</dbReference>
<dbReference type="PROSITE" id="PS00086">
    <property type="entry name" value="CYTOCHROME_P450"/>
    <property type="match status" value="1"/>
</dbReference>
<dbReference type="PRINTS" id="PR00385">
    <property type="entry name" value="P450"/>
</dbReference>
<dbReference type="PANTHER" id="PTHR46696:SF6">
    <property type="entry name" value="P450, PUTATIVE (EUROFUNG)-RELATED"/>
    <property type="match status" value="1"/>
</dbReference>
<dbReference type="InterPro" id="IPR001128">
    <property type="entry name" value="Cyt_P450"/>
</dbReference>
<keyword evidence="4 7" id="KW-0560">Oxidoreductase</keyword>
<keyword evidence="2 7" id="KW-0349">Heme</keyword>
<keyword evidence="5 7" id="KW-0408">Iron</keyword>
<dbReference type="EMBL" id="MZZM01000001">
    <property type="protein sequence ID" value="ORJ64718.1"/>
    <property type="molecule type" value="Genomic_DNA"/>
</dbReference>
<dbReference type="GO" id="GO:0020037">
    <property type="term" value="F:heme binding"/>
    <property type="evidence" value="ECO:0007669"/>
    <property type="project" value="InterPro"/>
</dbReference>
<evidence type="ECO:0000256" key="1">
    <source>
        <dbReference type="ARBA" id="ARBA00010617"/>
    </source>
</evidence>
<evidence type="ECO:0000256" key="6">
    <source>
        <dbReference type="ARBA" id="ARBA00023033"/>
    </source>
</evidence>
<evidence type="ECO:0000256" key="2">
    <source>
        <dbReference type="ARBA" id="ARBA00022617"/>
    </source>
</evidence>
<accession>A0A1X0YH61</accession>